<organism evidence="1 2">
    <name type="scientific">Prunus yedoensis var. nudiflora</name>
    <dbReference type="NCBI Taxonomy" id="2094558"/>
    <lineage>
        <taxon>Eukaryota</taxon>
        <taxon>Viridiplantae</taxon>
        <taxon>Streptophyta</taxon>
        <taxon>Embryophyta</taxon>
        <taxon>Tracheophyta</taxon>
        <taxon>Spermatophyta</taxon>
        <taxon>Magnoliopsida</taxon>
        <taxon>eudicotyledons</taxon>
        <taxon>Gunneridae</taxon>
        <taxon>Pentapetalae</taxon>
        <taxon>rosids</taxon>
        <taxon>fabids</taxon>
        <taxon>Rosales</taxon>
        <taxon>Rosaceae</taxon>
        <taxon>Amygdaloideae</taxon>
        <taxon>Amygdaleae</taxon>
        <taxon>Prunus</taxon>
    </lineage>
</organism>
<accession>A0A314YFI6</accession>
<reference evidence="1 2" key="1">
    <citation type="submission" date="2018-02" db="EMBL/GenBank/DDBJ databases">
        <title>Draft genome of wild Prunus yedoensis var. nudiflora.</title>
        <authorList>
            <person name="Baek S."/>
            <person name="Kim J.-H."/>
            <person name="Choi K."/>
            <person name="Kim G.-B."/>
            <person name="Cho A."/>
            <person name="Jang H."/>
            <person name="Shin C.-H."/>
            <person name="Yu H.-J."/>
            <person name="Mun J.-H."/>
        </authorList>
    </citation>
    <scope>NUCLEOTIDE SEQUENCE [LARGE SCALE GENOMIC DNA]</scope>
    <source>
        <strain evidence="2">cv. Jeju island</strain>
        <tissue evidence="1">Leaf</tissue>
    </source>
</reference>
<name>A0A314YFI6_PRUYE</name>
<keyword evidence="2" id="KW-1185">Reference proteome</keyword>
<protein>
    <submittedName>
        <fullName evidence="1">Uncharacterized protein</fullName>
    </submittedName>
</protein>
<sequence>MVGVFDNGALPMFGAFGNGALARFGAFVNGALPMFGAFGNGALPMFGALGNGAPPRFGAYAMLLDGAWTGAAARNLPGFEEVDGEGDEVGAIKPEGSIRLLICTTDMVLVLSATSRTTTAWSEPAAETIEIVSPFVTFTKPCWPLGSSVTWSSVFIRVGCETGKLWNFWTV</sequence>
<proteinExistence type="predicted"/>
<dbReference type="Proteomes" id="UP000250321">
    <property type="component" value="Unassembled WGS sequence"/>
</dbReference>
<gene>
    <name evidence="1" type="ORF">Pyn_30211</name>
</gene>
<dbReference type="EMBL" id="PJQY01000868">
    <property type="protein sequence ID" value="PQQ07315.1"/>
    <property type="molecule type" value="Genomic_DNA"/>
</dbReference>
<comment type="caution">
    <text evidence="1">The sequence shown here is derived from an EMBL/GenBank/DDBJ whole genome shotgun (WGS) entry which is preliminary data.</text>
</comment>
<evidence type="ECO:0000313" key="2">
    <source>
        <dbReference type="Proteomes" id="UP000250321"/>
    </source>
</evidence>
<evidence type="ECO:0000313" key="1">
    <source>
        <dbReference type="EMBL" id="PQQ07315.1"/>
    </source>
</evidence>
<dbReference type="AlphaFoldDB" id="A0A314YFI6"/>